<reference evidence="1" key="1">
    <citation type="submission" date="2020-06" db="EMBL/GenBank/DDBJ databases">
        <title>WGS assembly of Ceratodon purpureus strain R40.</title>
        <authorList>
            <person name="Carey S.B."/>
            <person name="Jenkins J."/>
            <person name="Shu S."/>
            <person name="Lovell J.T."/>
            <person name="Sreedasyam A."/>
            <person name="Maumus F."/>
            <person name="Tiley G.P."/>
            <person name="Fernandez-Pozo N."/>
            <person name="Barry K."/>
            <person name="Chen C."/>
            <person name="Wang M."/>
            <person name="Lipzen A."/>
            <person name="Daum C."/>
            <person name="Saski C.A."/>
            <person name="Payton A.C."/>
            <person name="Mcbreen J.C."/>
            <person name="Conrad R.E."/>
            <person name="Kollar L.M."/>
            <person name="Olsson S."/>
            <person name="Huttunen S."/>
            <person name="Landis J.B."/>
            <person name="Wickett N.J."/>
            <person name="Johnson M.G."/>
            <person name="Rensing S.A."/>
            <person name="Grimwood J."/>
            <person name="Schmutz J."/>
            <person name="Mcdaniel S.F."/>
        </authorList>
    </citation>
    <scope>NUCLEOTIDE SEQUENCE</scope>
    <source>
        <strain evidence="1">R40</strain>
    </source>
</reference>
<sequence length="152" mass="17473">MFTSLMDPGWQTKVVFGKDIVRCTISLPSVTFRYHVGRSVLYSNFKYGRERLAQDGVTWELIDQVREEDMVVLPCFFQGLPVARFEVGRGWPLSHIRREVAITLGDVAPKEFRFVLKRVGYPDVKVNRRHKGSNTVSQVLPPWTFEIVALTS</sequence>
<comment type="caution">
    <text evidence="1">The sequence shown here is derived from an EMBL/GenBank/DDBJ whole genome shotgun (WGS) entry which is preliminary data.</text>
</comment>
<proteinExistence type="predicted"/>
<evidence type="ECO:0000313" key="1">
    <source>
        <dbReference type="EMBL" id="KAG0571914.1"/>
    </source>
</evidence>
<dbReference type="EMBL" id="CM026426">
    <property type="protein sequence ID" value="KAG0571914.1"/>
    <property type="molecule type" value="Genomic_DNA"/>
</dbReference>
<keyword evidence="2" id="KW-1185">Reference proteome</keyword>
<name>A0A8T0HM89_CERPU</name>
<evidence type="ECO:0000313" key="2">
    <source>
        <dbReference type="Proteomes" id="UP000822688"/>
    </source>
</evidence>
<gene>
    <name evidence="1" type="ORF">KC19_VG053200</name>
</gene>
<accession>A0A8T0HM89</accession>
<organism evidence="1 2">
    <name type="scientific">Ceratodon purpureus</name>
    <name type="common">Fire moss</name>
    <name type="synonym">Dicranum purpureum</name>
    <dbReference type="NCBI Taxonomy" id="3225"/>
    <lineage>
        <taxon>Eukaryota</taxon>
        <taxon>Viridiplantae</taxon>
        <taxon>Streptophyta</taxon>
        <taxon>Embryophyta</taxon>
        <taxon>Bryophyta</taxon>
        <taxon>Bryophytina</taxon>
        <taxon>Bryopsida</taxon>
        <taxon>Dicranidae</taxon>
        <taxon>Pseudoditrichales</taxon>
        <taxon>Ditrichaceae</taxon>
        <taxon>Ceratodon</taxon>
    </lineage>
</organism>
<protein>
    <submittedName>
        <fullName evidence="1">Uncharacterized protein</fullName>
    </submittedName>
</protein>
<dbReference type="AlphaFoldDB" id="A0A8T0HM89"/>
<dbReference type="Proteomes" id="UP000822688">
    <property type="component" value="Chromosome V"/>
</dbReference>